<feature type="region of interest" description="Disordered" evidence="1">
    <location>
        <begin position="77"/>
        <end position="103"/>
    </location>
</feature>
<reference evidence="2" key="1">
    <citation type="submission" date="2014-12" db="EMBL/GenBank/DDBJ databases">
        <title>Insight into the proteome of Arion vulgaris.</title>
        <authorList>
            <person name="Aradska J."/>
            <person name="Bulat T."/>
            <person name="Smidak R."/>
            <person name="Sarate P."/>
            <person name="Gangsoo J."/>
            <person name="Sialana F."/>
            <person name="Bilban M."/>
            <person name="Lubec G."/>
        </authorList>
    </citation>
    <scope>NUCLEOTIDE SEQUENCE</scope>
    <source>
        <tissue evidence="2">Skin</tissue>
    </source>
</reference>
<feature type="compositionally biased region" description="Polar residues" evidence="1">
    <location>
        <begin position="93"/>
        <end position="103"/>
    </location>
</feature>
<evidence type="ECO:0000256" key="1">
    <source>
        <dbReference type="SAM" id="MobiDB-lite"/>
    </source>
</evidence>
<gene>
    <name evidence="2" type="primary">ORF100389</name>
    <name evidence="3" type="synonym">ORF100393</name>
</gene>
<dbReference type="EMBL" id="HACG01029674">
    <property type="protein sequence ID" value="CEK76539.1"/>
    <property type="molecule type" value="Transcribed_RNA"/>
</dbReference>
<organism evidence="2">
    <name type="scientific">Arion vulgaris</name>
    <dbReference type="NCBI Taxonomy" id="1028688"/>
    <lineage>
        <taxon>Eukaryota</taxon>
        <taxon>Metazoa</taxon>
        <taxon>Spiralia</taxon>
        <taxon>Lophotrochozoa</taxon>
        <taxon>Mollusca</taxon>
        <taxon>Gastropoda</taxon>
        <taxon>Heterobranchia</taxon>
        <taxon>Euthyneura</taxon>
        <taxon>Panpulmonata</taxon>
        <taxon>Eupulmonata</taxon>
        <taxon>Stylommatophora</taxon>
        <taxon>Helicina</taxon>
        <taxon>Arionoidea</taxon>
        <taxon>Arionidae</taxon>
        <taxon>Arion</taxon>
    </lineage>
</organism>
<sequence length="103" mass="11870">MVWIRAHDHRTQAKGLTTLFQRNYCSLQSNCCGKAMMRSHVSADVPNQRETGKVTSLAKFCEINNLWYQTCPSLEPAEAEKSVNNEDDETQEIRTSYTRQENK</sequence>
<evidence type="ECO:0000313" key="2">
    <source>
        <dbReference type="EMBL" id="CEK76539.1"/>
    </source>
</evidence>
<evidence type="ECO:0000313" key="3">
    <source>
        <dbReference type="EMBL" id="CEK76540.1"/>
    </source>
</evidence>
<proteinExistence type="predicted"/>
<dbReference type="EMBL" id="HACG01029675">
    <property type="protein sequence ID" value="CEK76540.1"/>
    <property type="molecule type" value="Transcribed_RNA"/>
</dbReference>
<accession>A0A0B7A6G6</accession>
<name>A0A0B7A6G6_9EUPU</name>
<protein>
    <submittedName>
        <fullName evidence="2">Uncharacterized protein</fullName>
    </submittedName>
</protein>
<dbReference type="AlphaFoldDB" id="A0A0B7A6G6"/>